<dbReference type="InterPro" id="IPR010982">
    <property type="entry name" value="Lambda_DNA-bd_dom_sf"/>
</dbReference>
<dbReference type="eggNOG" id="COG3636">
    <property type="taxonomic scope" value="Bacteria"/>
</dbReference>
<dbReference type="Pfam" id="PF21716">
    <property type="entry name" value="dnstrm_HI1420"/>
    <property type="match status" value="1"/>
</dbReference>
<dbReference type="RefSeq" id="WP_069599162.1">
    <property type="nucleotide sequence ID" value="NZ_CP017150.1"/>
</dbReference>
<dbReference type="EMBL" id="CP017150">
    <property type="protein sequence ID" value="AOP51822.1"/>
    <property type="molecule type" value="Genomic_DNA"/>
</dbReference>
<dbReference type="CDD" id="cd00093">
    <property type="entry name" value="HTH_XRE"/>
    <property type="match status" value="1"/>
</dbReference>
<dbReference type="PATRIC" id="fig|1703.10.peg.100"/>
<dbReference type="NCBIfam" id="TIGR02684">
    <property type="entry name" value="dnstrm_HI1420"/>
    <property type="match status" value="1"/>
</dbReference>
<evidence type="ECO:0000313" key="1">
    <source>
        <dbReference type="EMBL" id="AOP51822.1"/>
    </source>
</evidence>
<dbReference type="GO" id="GO:0003677">
    <property type="term" value="F:DNA binding"/>
    <property type="evidence" value="ECO:0007669"/>
    <property type="project" value="InterPro"/>
</dbReference>
<reference evidence="2" key="1">
    <citation type="submission" date="2016-09" db="EMBL/GenBank/DDBJ databases">
        <title>Complete Genome Sequence of Brevibacterium linens SMQ-1335.</title>
        <authorList>
            <person name="de Melo A.G."/>
            <person name="Labrie S.J."/>
            <person name="Dumaresq J."/>
            <person name="Roberts R.J."/>
            <person name="Tremblay D.M."/>
            <person name="Moineau S."/>
        </authorList>
    </citation>
    <scope>NUCLEOTIDE SEQUENCE [LARGE SCALE GENOMIC DNA]</scope>
    <source>
        <strain evidence="2">SMQ-1335</strain>
    </source>
</reference>
<accession>A0A1D7VYL7</accession>
<name>A0A1D7VYL7_BREAU</name>
<gene>
    <name evidence="1" type="ORF">BLSMQ_0100</name>
</gene>
<organism evidence="1 2">
    <name type="scientific">Brevibacterium aurantiacum</name>
    <dbReference type="NCBI Taxonomy" id="273384"/>
    <lineage>
        <taxon>Bacteria</taxon>
        <taxon>Bacillati</taxon>
        <taxon>Actinomycetota</taxon>
        <taxon>Actinomycetes</taxon>
        <taxon>Micrococcales</taxon>
        <taxon>Brevibacteriaceae</taxon>
        <taxon>Brevibacterium</taxon>
    </lineage>
</organism>
<protein>
    <submittedName>
        <fullName evidence="1">Putative antitoxin</fullName>
    </submittedName>
</protein>
<dbReference type="InterPro" id="IPR014057">
    <property type="entry name" value="HI1420"/>
</dbReference>
<dbReference type="InterPro" id="IPR001387">
    <property type="entry name" value="Cro/C1-type_HTH"/>
</dbReference>
<dbReference type="PANTHER" id="PTHR40275">
    <property type="entry name" value="SSL7038 PROTEIN"/>
    <property type="match status" value="1"/>
</dbReference>
<dbReference type="KEGG" id="blin:BLSMQ_0100"/>
<sequence>MTDDVRYPIFDAADHIATADDAAILLETALEDAADDPGALPAALGIIARSGNMSDLARRVGMSRDGLYRALSEDGNPTWSTVLQVTKALNLRVEIHPEPRSA</sequence>
<dbReference type="PANTHER" id="PTHR40275:SF1">
    <property type="entry name" value="SSL7038 PROTEIN"/>
    <property type="match status" value="1"/>
</dbReference>
<dbReference type="AlphaFoldDB" id="A0A1D7VYL7"/>
<dbReference type="Proteomes" id="UP000094793">
    <property type="component" value="Chromosome"/>
</dbReference>
<dbReference type="OrthoDB" id="9798416at2"/>
<proteinExistence type="predicted"/>
<evidence type="ECO:0000313" key="2">
    <source>
        <dbReference type="Proteomes" id="UP000094793"/>
    </source>
</evidence>
<dbReference type="SUPFAM" id="SSF47413">
    <property type="entry name" value="lambda repressor-like DNA-binding domains"/>
    <property type="match status" value="1"/>
</dbReference>